<comment type="subcellular location">
    <subcellularLocation>
        <location evidence="2">Cytoplasm</location>
    </subcellularLocation>
    <subcellularLocation>
        <location evidence="1">Nucleus</location>
    </subcellularLocation>
</comment>
<evidence type="ECO:0000313" key="10">
    <source>
        <dbReference type="Proteomes" id="UP000053317"/>
    </source>
</evidence>
<reference evidence="9 10" key="2">
    <citation type="submission" date="2015-05" db="EMBL/GenBank/DDBJ databases">
        <authorList>
            <person name="Morales-Cruz A."/>
            <person name="Amrine K.C."/>
            <person name="Cantu D."/>
        </authorList>
    </citation>
    <scope>NUCLEOTIDE SEQUENCE [LARGE SCALE GENOMIC DNA]</scope>
    <source>
        <strain evidence="9">UCRPC4</strain>
    </source>
</reference>
<dbReference type="GO" id="GO:0005737">
    <property type="term" value="C:cytoplasm"/>
    <property type="evidence" value="ECO:0007669"/>
    <property type="project" value="UniProtKB-SubCell"/>
</dbReference>
<feature type="domain" description="J" evidence="8">
    <location>
        <begin position="16"/>
        <end position="81"/>
    </location>
</feature>
<feature type="region of interest" description="Disordered" evidence="7">
    <location>
        <begin position="294"/>
        <end position="325"/>
    </location>
</feature>
<evidence type="ECO:0000256" key="3">
    <source>
        <dbReference type="ARBA" id="ARBA00022490"/>
    </source>
</evidence>
<feature type="compositionally biased region" description="Basic and acidic residues" evidence="7">
    <location>
        <begin position="80"/>
        <end position="110"/>
    </location>
</feature>
<feature type="compositionally biased region" description="Low complexity" evidence="7">
    <location>
        <begin position="300"/>
        <end position="312"/>
    </location>
</feature>
<dbReference type="InterPro" id="IPR036869">
    <property type="entry name" value="J_dom_sf"/>
</dbReference>
<dbReference type="SMART" id="SM00271">
    <property type="entry name" value="DnaJ"/>
    <property type="match status" value="1"/>
</dbReference>
<dbReference type="PANTHER" id="PTHR44313:SF1">
    <property type="entry name" value="DNAJ HOMOLOG SUBFAMILY C MEMBER 17"/>
    <property type="match status" value="1"/>
</dbReference>
<dbReference type="Gene3D" id="1.10.287.110">
    <property type="entry name" value="DnaJ domain"/>
    <property type="match status" value="1"/>
</dbReference>
<keyword evidence="3" id="KW-0963">Cytoplasm</keyword>
<evidence type="ECO:0000256" key="7">
    <source>
        <dbReference type="SAM" id="MobiDB-lite"/>
    </source>
</evidence>
<protein>
    <submittedName>
        <fullName evidence="9">Putative cell cycle control protein</fullName>
    </submittedName>
</protein>
<evidence type="ECO:0000256" key="6">
    <source>
        <dbReference type="SAM" id="Coils"/>
    </source>
</evidence>
<dbReference type="EMBL" id="LCWF01000113">
    <property type="protein sequence ID" value="KKY18902.1"/>
    <property type="molecule type" value="Genomic_DNA"/>
</dbReference>
<feature type="region of interest" description="Disordered" evidence="7">
    <location>
        <begin position="145"/>
        <end position="178"/>
    </location>
</feature>
<dbReference type="GO" id="GO:0000390">
    <property type="term" value="P:spliceosomal complex disassembly"/>
    <property type="evidence" value="ECO:0007669"/>
    <property type="project" value="TreeGrafter"/>
</dbReference>
<dbReference type="Proteomes" id="UP000053317">
    <property type="component" value="Unassembled WGS sequence"/>
</dbReference>
<evidence type="ECO:0000313" key="9">
    <source>
        <dbReference type="EMBL" id="KKY18902.1"/>
    </source>
</evidence>
<gene>
    <name evidence="9" type="ORF">UCRPC4_g04697</name>
</gene>
<dbReference type="InterPro" id="IPR052094">
    <property type="entry name" value="Pre-mRNA-splicing_ERAD"/>
</dbReference>
<feature type="region of interest" description="Disordered" evidence="7">
    <location>
        <begin position="80"/>
        <end position="124"/>
    </location>
</feature>
<accession>A0A0G2E7D4</accession>
<dbReference type="InterPro" id="IPR012677">
    <property type="entry name" value="Nucleotide-bd_a/b_plait_sf"/>
</dbReference>
<keyword evidence="6" id="KW-0175">Coiled coil</keyword>
<evidence type="ECO:0000259" key="8">
    <source>
        <dbReference type="PROSITE" id="PS50076"/>
    </source>
</evidence>
<evidence type="ECO:0000256" key="4">
    <source>
        <dbReference type="ARBA" id="ARBA00023186"/>
    </source>
</evidence>
<reference evidence="9 10" key="1">
    <citation type="submission" date="2015-05" db="EMBL/GenBank/DDBJ databases">
        <title>Distinctive expansion of gene families associated with plant cell wall degradation and secondary metabolism in the genomes of grapevine trunk pathogens.</title>
        <authorList>
            <person name="Lawrence D.P."/>
            <person name="Travadon R."/>
            <person name="Rolshausen P.E."/>
            <person name="Baumgartner K."/>
        </authorList>
    </citation>
    <scope>NUCLEOTIDE SEQUENCE [LARGE SCALE GENOMIC DNA]</scope>
    <source>
        <strain evidence="9">UCRPC4</strain>
    </source>
</reference>
<dbReference type="PRINTS" id="PR00625">
    <property type="entry name" value="JDOMAIN"/>
</dbReference>
<dbReference type="PROSITE" id="PS00636">
    <property type="entry name" value="DNAJ_1"/>
    <property type="match status" value="1"/>
</dbReference>
<dbReference type="PROSITE" id="PS50076">
    <property type="entry name" value="DNAJ_2"/>
    <property type="match status" value="1"/>
</dbReference>
<dbReference type="InterPro" id="IPR018253">
    <property type="entry name" value="DnaJ_domain_CS"/>
</dbReference>
<dbReference type="Gene3D" id="3.30.70.330">
    <property type="match status" value="1"/>
</dbReference>
<evidence type="ECO:0000256" key="2">
    <source>
        <dbReference type="ARBA" id="ARBA00004496"/>
    </source>
</evidence>
<evidence type="ECO:0000256" key="5">
    <source>
        <dbReference type="ARBA" id="ARBA00023242"/>
    </source>
</evidence>
<dbReference type="PANTHER" id="PTHR44313">
    <property type="entry name" value="DNAJ HOMOLOG SUBFAMILY C MEMBER 17"/>
    <property type="match status" value="1"/>
</dbReference>
<dbReference type="CDD" id="cd06257">
    <property type="entry name" value="DnaJ"/>
    <property type="match status" value="1"/>
</dbReference>
<keyword evidence="4" id="KW-0143">Chaperone</keyword>
<dbReference type="SUPFAM" id="SSF46565">
    <property type="entry name" value="Chaperone J-domain"/>
    <property type="match status" value="1"/>
</dbReference>
<dbReference type="AlphaFoldDB" id="A0A0G2E7D4"/>
<dbReference type="InterPro" id="IPR001623">
    <property type="entry name" value="DnaJ_domain"/>
</dbReference>
<name>A0A0G2E7D4_PHACM</name>
<organism evidence="9 10">
    <name type="scientific">Phaeomoniella chlamydospora</name>
    <name type="common">Phaeoacremonium chlamydosporum</name>
    <dbReference type="NCBI Taxonomy" id="158046"/>
    <lineage>
        <taxon>Eukaryota</taxon>
        <taxon>Fungi</taxon>
        <taxon>Dikarya</taxon>
        <taxon>Ascomycota</taxon>
        <taxon>Pezizomycotina</taxon>
        <taxon>Eurotiomycetes</taxon>
        <taxon>Chaetothyriomycetidae</taxon>
        <taxon>Phaeomoniellales</taxon>
        <taxon>Phaeomoniellaceae</taxon>
        <taxon>Phaeomoniella</taxon>
    </lineage>
</organism>
<proteinExistence type="predicted"/>
<keyword evidence="10" id="KW-1185">Reference proteome</keyword>
<dbReference type="OrthoDB" id="376357at2759"/>
<evidence type="ECO:0000256" key="1">
    <source>
        <dbReference type="ARBA" id="ARBA00004123"/>
    </source>
</evidence>
<dbReference type="GO" id="GO:0005681">
    <property type="term" value="C:spliceosomal complex"/>
    <property type="evidence" value="ECO:0007669"/>
    <property type="project" value="TreeGrafter"/>
</dbReference>
<comment type="caution">
    <text evidence="9">The sequence shown here is derived from an EMBL/GenBank/DDBJ whole genome shotgun (WGS) entry which is preliminary data.</text>
</comment>
<dbReference type="Pfam" id="PF00226">
    <property type="entry name" value="DnaJ"/>
    <property type="match status" value="1"/>
</dbReference>
<sequence>MAPQDDLKAHATSSVDFYELLSIESTASDSEIRRAYRKTSLKYHPDKVGASPENLEKFHLLQIANDVLSDPAIRTLYDQSREARERRKREHALLEGRRKQMKDDLERRESGAFGAGTKRSWDTTFRGGESAEAKLEREVQRIAEENRRKREQMNEDMRRREREALEAEEQREKENEIQVDKSEPLIKNGYGVGGQSVPEIERTIKVRWTRGGIADTIDKEILLAMFKTFGVVDNAFLLKDKKQRTGENKEKKLIATGIIVFKSIVGAHAAVTDVPKQSGEYWDILDSVCWANEREPETLSQQPQSPKQTTKPDVPPSTPSSPSKARTAFLAGLQGSAPSTPIKVQGNGLRKVPSFTSFSSAAFATPRTSPAAQSTLGPNSPSFEELTMIKLKNAQRELERKKLEEQIRIEEEATDKDQ</sequence>
<feature type="coiled-coil region" evidence="6">
    <location>
        <begin position="384"/>
        <end position="413"/>
    </location>
</feature>
<keyword evidence="5" id="KW-0539">Nucleus</keyword>